<protein>
    <submittedName>
        <fullName evidence="3">C2 domain-containing protein 3</fullName>
    </submittedName>
</protein>
<keyword evidence="4" id="KW-1185">Reference proteome</keyword>
<dbReference type="Proteomes" id="UP001165289">
    <property type="component" value="Unassembled WGS sequence"/>
</dbReference>
<dbReference type="EMBL" id="JAKMXF010000299">
    <property type="protein sequence ID" value="KAI6652236.1"/>
    <property type="molecule type" value="Genomic_DNA"/>
</dbReference>
<reference evidence="3 4" key="1">
    <citation type="journal article" date="2023" name="BMC Biol.">
        <title>The compact genome of the sponge Oopsacas minuta (Hexactinellida) is lacking key metazoan core genes.</title>
        <authorList>
            <person name="Santini S."/>
            <person name="Schenkelaars Q."/>
            <person name="Jourda C."/>
            <person name="Duchesne M."/>
            <person name="Belahbib H."/>
            <person name="Rocher C."/>
            <person name="Selva M."/>
            <person name="Riesgo A."/>
            <person name="Vervoort M."/>
            <person name="Leys S.P."/>
            <person name="Kodjabachian L."/>
            <person name="Le Bivic A."/>
            <person name="Borchiellini C."/>
            <person name="Claverie J.M."/>
            <person name="Renard E."/>
        </authorList>
    </citation>
    <scope>NUCLEOTIDE SEQUENCE [LARGE SCALE GENOMIC DNA]</scope>
    <source>
        <strain evidence="3">SPO-2</strain>
    </source>
</reference>
<dbReference type="GO" id="GO:0060271">
    <property type="term" value="P:cilium assembly"/>
    <property type="evidence" value="ECO:0007669"/>
    <property type="project" value="TreeGrafter"/>
</dbReference>
<proteinExistence type="predicted"/>
<dbReference type="Gene3D" id="2.60.40.150">
    <property type="entry name" value="C2 domain"/>
    <property type="match status" value="2"/>
</dbReference>
<dbReference type="SUPFAM" id="SSF49562">
    <property type="entry name" value="C2 domain (Calcium/lipid-binding domain, CaLB)"/>
    <property type="match status" value="2"/>
</dbReference>
<sequence length="957" mass="108373">MEAILLPKHTKPLASPWLPTYSKAESEQNFSTQHTDSPNCGQLDLTIRYKLVKLDPEYSPTDPTIQPSKYHPQVYVKLQIKQATGLRDAVELASLSNKDISLSELETGVNTYVTIRFSFTKKTHTTKAIAATFSPTYSYEIELPLSLSQSVIDNHSPVSLAEIISKSTVNFQIWHVPLADRKSQQNRNHTQQPHVILGECSLPFEMLLLKSTGVKGWYSLKPPNGKGGKCVGALDLNVEFSSIEDREKVLYEANKFGFQIDRPVKFDSLQLESEQNLEIDINIRRLWISKHSIKGNNLYYLRYRFYDKTTTISPTFFPSRTEGNRMVFNTDYKKSSQVFPSSAFEWYLQEERFELQIWQTNGKTTLPVIPCVEDNLLGTAYVNLYEMCGFREFQEPQIAGVYPLFKPGVISLGGNCAEIEISIHQPTEIELLENTNNKTLEETEIQESESTLQTELPTGIPIILAIDRAAHLSCLPSQSGCLHVTVHAETLLFQTVKIKISYSPVWNFQQEVYINEEIFSPMLGLEVKIWYSSEIDTIQSQLVGVAKVDLSPLKYGLPELAGWYNLSNVMSSCQGQIKLRAIPRERMEIPSSVKVQHQRTEWGHCEKACSLIDNPVNTRDPIVIQEIDIDLTCVDTNITGSFLMRRLKSSLADLENVQANFKQNIQSKTPEAIHMIEIPPIENESVIDLCSTDSIILADTYPTMDNVTELLEEIDELPVVIQSPQTSRTNSFCSQLSELEPIQQHTEDIGVNTTTSAFCEDVITESSELSFIQEITISRNLSPALSEECELTSQEPQMVIEDNPHYILETNNEQLPSSPNPRSLTDISSISEQFEQEITQEQPDEDLLNWVDSVTKHVPMQDNEIITNRVISTDENGNLKINIPEDLHVPNYFMPPDTLLENMRNLRMKAMSQFPQAPPKEDNNPPNNPTGKPSVHLTTPLLPWEANRINKIFLGKV</sequence>
<feature type="domain" description="C2" evidence="2">
    <location>
        <begin position="57"/>
        <end position="218"/>
    </location>
</feature>
<gene>
    <name evidence="3" type="ORF">LOD99_7253</name>
</gene>
<evidence type="ECO:0000259" key="2">
    <source>
        <dbReference type="PROSITE" id="PS50004"/>
    </source>
</evidence>
<evidence type="ECO:0000313" key="3">
    <source>
        <dbReference type="EMBL" id="KAI6652236.1"/>
    </source>
</evidence>
<dbReference type="GO" id="GO:0005814">
    <property type="term" value="C:centriole"/>
    <property type="evidence" value="ECO:0007669"/>
    <property type="project" value="TreeGrafter"/>
</dbReference>
<dbReference type="AlphaFoldDB" id="A0AAV7JTH0"/>
<dbReference type="SMART" id="SM00239">
    <property type="entry name" value="C2"/>
    <property type="match status" value="2"/>
</dbReference>
<dbReference type="GO" id="GO:0071539">
    <property type="term" value="P:protein localization to centrosome"/>
    <property type="evidence" value="ECO:0007669"/>
    <property type="project" value="TreeGrafter"/>
</dbReference>
<dbReference type="GO" id="GO:0034451">
    <property type="term" value="C:centriolar satellite"/>
    <property type="evidence" value="ECO:0007669"/>
    <property type="project" value="TreeGrafter"/>
</dbReference>
<feature type="domain" description="C2" evidence="2">
    <location>
        <begin position="441"/>
        <end position="564"/>
    </location>
</feature>
<dbReference type="PROSITE" id="PS50004">
    <property type="entry name" value="C2"/>
    <property type="match status" value="2"/>
</dbReference>
<dbReference type="InterPro" id="IPR035892">
    <property type="entry name" value="C2_domain_sf"/>
</dbReference>
<feature type="region of interest" description="Disordered" evidence="1">
    <location>
        <begin position="914"/>
        <end position="939"/>
    </location>
</feature>
<evidence type="ECO:0000313" key="4">
    <source>
        <dbReference type="Proteomes" id="UP001165289"/>
    </source>
</evidence>
<evidence type="ECO:0000256" key="1">
    <source>
        <dbReference type="SAM" id="MobiDB-lite"/>
    </source>
</evidence>
<dbReference type="Pfam" id="PF00168">
    <property type="entry name" value="C2"/>
    <property type="match status" value="2"/>
</dbReference>
<dbReference type="InterPro" id="IPR000008">
    <property type="entry name" value="C2_dom"/>
</dbReference>
<dbReference type="PANTHER" id="PTHR21254:SF1">
    <property type="entry name" value="C2 DOMAIN-CONTAINING PROTEIN 3"/>
    <property type="match status" value="1"/>
</dbReference>
<dbReference type="PANTHER" id="PTHR21254">
    <property type="entry name" value="C2 DOMAIN-CONTAINING PROTEIN 3"/>
    <property type="match status" value="1"/>
</dbReference>
<dbReference type="CDD" id="cd00030">
    <property type="entry name" value="C2"/>
    <property type="match status" value="1"/>
</dbReference>
<organism evidence="3 4">
    <name type="scientific">Oopsacas minuta</name>
    <dbReference type="NCBI Taxonomy" id="111878"/>
    <lineage>
        <taxon>Eukaryota</taxon>
        <taxon>Metazoa</taxon>
        <taxon>Porifera</taxon>
        <taxon>Hexactinellida</taxon>
        <taxon>Hexasterophora</taxon>
        <taxon>Lyssacinosida</taxon>
        <taxon>Leucopsacidae</taxon>
        <taxon>Oopsacas</taxon>
    </lineage>
</organism>
<accession>A0AAV7JTH0</accession>
<comment type="caution">
    <text evidence="3">The sequence shown here is derived from an EMBL/GenBank/DDBJ whole genome shotgun (WGS) entry which is preliminary data.</text>
</comment>
<dbReference type="GO" id="GO:0061511">
    <property type="term" value="P:centriole elongation"/>
    <property type="evidence" value="ECO:0007669"/>
    <property type="project" value="TreeGrafter"/>
</dbReference>
<name>A0AAV7JTH0_9METZ</name>